<evidence type="ECO:0000256" key="3">
    <source>
        <dbReference type="ARBA" id="ARBA00022664"/>
    </source>
</evidence>
<dbReference type="PROSITE" id="PS51192">
    <property type="entry name" value="HELICASE_ATP_BIND_1"/>
    <property type="match status" value="1"/>
</dbReference>
<keyword evidence="3" id="KW-0507">mRNA processing</keyword>
<dbReference type="EC" id="3.6.4.13" evidence="2"/>
<evidence type="ECO:0000256" key="5">
    <source>
        <dbReference type="ARBA" id="ARBA00022801"/>
    </source>
</evidence>
<proteinExistence type="inferred from homology"/>
<evidence type="ECO:0000256" key="13">
    <source>
        <dbReference type="SAM" id="MobiDB-lite"/>
    </source>
</evidence>
<feature type="domain" description="Helicase ATP-binding" evidence="14">
    <location>
        <begin position="559"/>
        <end position="722"/>
    </location>
</feature>
<comment type="catalytic activity">
    <reaction evidence="11">
        <text>ATP + H2O = ADP + phosphate + H(+)</text>
        <dbReference type="Rhea" id="RHEA:13065"/>
        <dbReference type="ChEBI" id="CHEBI:15377"/>
        <dbReference type="ChEBI" id="CHEBI:15378"/>
        <dbReference type="ChEBI" id="CHEBI:30616"/>
        <dbReference type="ChEBI" id="CHEBI:43474"/>
        <dbReference type="ChEBI" id="CHEBI:456216"/>
        <dbReference type="EC" id="3.6.4.13"/>
    </reaction>
</comment>
<dbReference type="InterPro" id="IPR001650">
    <property type="entry name" value="Helicase_C-like"/>
</dbReference>
<feature type="compositionally biased region" description="Basic and acidic residues" evidence="13">
    <location>
        <begin position="129"/>
        <end position="151"/>
    </location>
</feature>
<dbReference type="KEGG" id="acan:ACA1_369140"/>
<dbReference type="EMBL" id="KB007960">
    <property type="protein sequence ID" value="ELR18182.1"/>
    <property type="molecule type" value="Genomic_DNA"/>
</dbReference>
<feature type="compositionally biased region" description="Basic and acidic residues" evidence="13">
    <location>
        <begin position="194"/>
        <end position="265"/>
    </location>
</feature>
<dbReference type="Pfam" id="PF07717">
    <property type="entry name" value="OB_NTP_bind"/>
    <property type="match status" value="1"/>
</dbReference>
<dbReference type="SUPFAM" id="SSF52540">
    <property type="entry name" value="P-loop containing nucleoside triphosphate hydrolases"/>
    <property type="match status" value="1"/>
</dbReference>
<reference evidence="16 17" key="1">
    <citation type="journal article" date="2013" name="Genome Biol.">
        <title>Genome of Acanthamoeba castellanii highlights extensive lateral gene transfer and early evolution of tyrosine kinase signaling.</title>
        <authorList>
            <person name="Clarke M."/>
            <person name="Lohan A.J."/>
            <person name="Liu B."/>
            <person name="Lagkouvardos I."/>
            <person name="Roy S."/>
            <person name="Zafar N."/>
            <person name="Bertelli C."/>
            <person name="Schilde C."/>
            <person name="Kianianmomeni A."/>
            <person name="Burglin T.R."/>
            <person name="Frech C."/>
            <person name="Turcotte B."/>
            <person name="Kopec K.O."/>
            <person name="Synnott J.M."/>
            <person name="Choo C."/>
            <person name="Paponov I."/>
            <person name="Finkler A."/>
            <person name="Soon Heng Tan C."/>
            <person name="Hutchins A.P."/>
            <person name="Weinmeier T."/>
            <person name="Rattei T."/>
            <person name="Chu J.S."/>
            <person name="Gimenez G."/>
            <person name="Irimia M."/>
            <person name="Rigden D.J."/>
            <person name="Fitzpatrick D.A."/>
            <person name="Lorenzo-Morales J."/>
            <person name="Bateman A."/>
            <person name="Chiu C.H."/>
            <person name="Tang P."/>
            <person name="Hegemann P."/>
            <person name="Fromm H."/>
            <person name="Raoult D."/>
            <person name="Greub G."/>
            <person name="Miranda-Saavedra D."/>
            <person name="Chen N."/>
            <person name="Nash P."/>
            <person name="Ginger M.L."/>
            <person name="Horn M."/>
            <person name="Schaap P."/>
            <person name="Caler L."/>
            <person name="Loftus B."/>
        </authorList>
    </citation>
    <scope>NUCLEOTIDE SEQUENCE [LARGE SCALE GENOMIC DNA]</scope>
    <source>
        <strain evidence="16 17">Neff</strain>
    </source>
</reference>
<evidence type="ECO:0000256" key="11">
    <source>
        <dbReference type="ARBA" id="ARBA00047984"/>
    </source>
</evidence>
<dbReference type="STRING" id="1257118.L8GZ15"/>
<dbReference type="GO" id="GO:0034458">
    <property type="term" value="F:3'-5' RNA helicase activity"/>
    <property type="evidence" value="ECO:0007669"/>
    <property type="project" value="TreeGrafter"/>
</dbReference>
<comment type="subcellular location">
    <subcellularLocation>
        <location evidence="1">Nucleus</location>
    </subcellularLocation>
</comment>
<dbReference type="VEuPathDB" id="AmoebaDB:ACA1_369140"/>
<feature type="domain" description="Helicase C-terminal" evidence="15">
    <location>
        <begin position="736"/>
        <end position="920"/>
    </location>
</feature>
<protein>
    <recommendedName>
        <fullName evidence="2">RNA helicase</fullName>
        <ecNumber evidence="2">3.6.4.13</ecNumber>
    </recommendedName>
</protein>
<dbReference type="Gene3D" id="1.20.120.1080">
    <property type="match status" value="1"/>
</dbReference>
<dbReference type="PANTHER" id="PTHR18934">
    <property type="entry name" value="ATP-DEPENDENT RNA HELICASE"/>
    <property type="match status" value="1"/>
</dbReference>
<evidence type="ECO:0000256" key="12">
    <source>
        <dbReference type="SAM" id="Coils"/>
    </source>
</evidence>
<name>L8GZ15_ACACF</name>
<dbReference type="Proteomes" id="UP000011083">
    <property type="component" value="Unassembled WGS sequence"/>
</dbReference>
<evidence type="ECO:0000313" key="16">
    <source>
        <dbReference type="EMBL" id="ELR18182.1"/>
    </source>
</evidence>
<evidence type="ECO:0000256" key="8">
    <source>
        <dbReference type="ARBA" id="ARBA00023187"/>
    </source>
</evidence>
<keyword evidence="8" id="KW-0508">mRNA splicing</keyword>
<evidence type="ECO:0000256" key="6">
    <source>
        <dbReference type="ARBA" id="ARBA00022806"/>
    </source>
</evidence>
<dbReference type="Pfam" id="PF00270">
    <property type="entry name" value="DEAD"/>
    <property type="match status" value="1"/>
</dbReference>
<dbReference type="InterPro" id="IPR014001">
    <property type="entry name" value="Helicase_ATP-bd"/>
</dbReference>
<dbReference type="Pfam" id="PF04408">
    <property type="entry name" value="WHD_HA2"/>
    <property type="match status" value="1"/>
</dbReference>
<dbReference type="InterPro" id="IPR007502">
    <property type="entry name" value="Helicase-assoc_dom"/>
</dbReference>
<dbReference type="PROSITE" id="PS00690">
    <property type="entry name" value="DEAH_ATP_HELICASE"/>
    <property type="match status" value="1"/>
</dbReference>
<dbReference type="Pfam" id="PF00271">
    <property type="entry name" value="Helicase_C"/>
    <property type="match status" value="1"/>
</dbReference>
<dbReference type="InterPro" id="IPR011545">
    <property type="entry name" value="DEAD/DEAH_box_helicase_dom"/>
</dbReference>
<feature type="region of interest" description="Disordered" evidence="13">
    <location>
        <begin position="92"/>
        <end position="336"/>
    </location>
</feature>
<dbReference type="InterPro" id="IPR027417">
    <property type="entry name" value="P-loop_NTPase"/>
</dbReference>
<dbReference type="OMA" id="IFHARAP"/>
<dbReference type="GO" id="GO:0016787">
    <property type="term" value="F:hydrolase activity"/>
    <property type="evidence" value="ECO:0007669"/>
    <property type="project" value="UniProtKB-KW"/>
</dbReference>
<keyword evidence="6 16" id="KW-0347">Helicase</keyword>
<keyword evidence="7" id="KW-0067">ATP-binding</keyword>
<dbReference type="SMART" id="SM00487">
    <property type="entry name" value="DEXDc"/>
    <property type="match status" value="1"/>
</dbReference>
<dbReference type="SMART" id="SM00490">
    <property type="entry name" value="HELICc"/>
    <property type="match status" value="1"/>
</dbReference>
<feature type="compositionally biased region" description="Polar residues" evidence="13">
    <location>
        <begin position="285"/>
        <end position="302"/>
    </location>
</feature>
<evidence type="ECO:0000256" key="10">
    <source>
        <dbReference type="ARBA" id="ARBA00038040"/>
    </source>
</evidence>
<keyword evidence="4" id="KW-0547">Nucleotide-binding</keyword>
<dbReference type="GO" id="GO:0005524">
    <property type="term" value="F:ATP binding"/>
    <property type="evidence" value="ECO:0007669"/>
    <property type="project" value="UniProtKB-KW"/>
</dbReference>
<dbReference type="AlphaFoldDB" id="L8GZ15"/>
<dbReference type="FunFam" id="1.20.120.1080:FF:000018">
    <property type="entry name" value="Pre-mRNA-splicing factor ATP-dependent RNA helicase prp16"/>
    <property type="match status" value="1"/>
</dbReference>
<feature type="compositionally biased region" description="Basic and acidic residues" evidence="13">
    <location>
        <begin position="164"/>
        <end position="175"/>
    </location>
</feature>
<feature type="compositionally biased region" description="Basic and acidic residues" evidence="13">
    <location>
        <begin position="99"/>
        <end position="115"/>
    </location>
</feature>
<keyword evidence="5" id="KW-0378">Hydrolase</keyword>
<dbReference type="SMART" id="SM00847">
    <property type="entry name" value="HA2"/>
    <property type="match status" value="1"/>
</dbReference>
<dbReference type="InterPro" id="IPR048333">
    <property type="entry name" value="HA2_WH"/>
</dbReference>
<keyword evidence="9" id="KW-0539">Nucleus</keyword>
<dbReference type="RefSeq" id="XP_004340202.1">
    <property type="nucleotide sequence ID" value="XM_004340154.1"/>
</dbReference>
<dbReference type="GO" id="GO:0000398">
    <property type="term" value="P:mRNA splicing, via spliceosome"/>
    <property type="evidence" value="ECO:0007669"/>
    <property type="project" value="UniProtKB-ARBA"/>
</dbReference>
<dbReference type="OrthoDB" id="10253254at2759"/>
<evidence type="ECO:0000313" key="17">
    <source>
        <dbReference type="Proteomes" id="UP000011083"/>
    </source>
</evidence>
<dbReference type="CDD" id="cd18791">
    <property type="entry name" value="SF2_C_RHA"/>
    <property type="match status" value="1"/>
</dbReference>
<evidence type="ECO:0000256" key="4">
    <source>
        <dbReference type="ARBA" id="ARBA00022741"/>
    </source>
</evidence>
<organism evidence="16 17">
    <name type="scientific">Acanthamoeba castellanii (strain ATCC 30010 / Neff)</name>
    <dbReference type="NCBI Taxonomy" id="1257118"/>
    <lineage>
        <taxon>Eukaryota</taxon>
        <taxon>Amoebozoa</taxon>
        <taxon>Discosea</taxon>
        <taxon>Longamoebia</taxon>
        <taxon>Centramoebida</taxon>
        <taxon>Acanthamoebidae</taxon>
        <taxon>Acanthamoeba</taxon>
    </lineage>
</organism>
<evidence type="ECO:0000259" key="14">
    <source>
        <dbReference type="PROSITE" id="PS51192"/>
    </source>
</evidence>
<dbReference type="PANTHER" id="PTHR18934:SF91">
    <property type="entry name" value="PRE-MRNA-SPLICING FACTOR ATP-DEPENDENT RNA HELICASE PRP16"/>
    <property type="match status" value="1"/>
</dbReference>
<dbReference type="InterPro" id="IPR011709">
    <property type="entry name" value="DEAD-box_helicase_OB_fold"/>
</dbReference>
<feature type="compositionally biased region" description="Low complexity" evidence="13">
    <location>
        <begin position="1233"/>
        <end position="1242"/>
    </location>
</feature>
<keyword evidence="12" id="KW-0175">Coiled coil</keyword>
<dbReference type="GO" id="GO:0005634">
    <property type="term" value="C:nucleus"/>
    <property type="evidence" value="ECO:0007669"/>
    <property type="project" value="UniProtKB-SubCell"/>
</dbReference>
<feature type="region of interest" description="Disordered" evidence="13">
    <location>
        <begin position="494"/>
        <end position="513"/>
    </location>
</feature>
<dbReference type="Pfam" id="PF21010">
    <property type="entry name" value="HA2_C"/>
    <property type="match status" value="1"/>
</dbReference>
<evidence type="ECO:0000256" key="1">
    <source>
        <dbReference type="ARBA" id="ARBA00004123"/>
    </source>
</evidence>
<dbReference type="GO" id="GO:0003723">
    <property type="term" value="F:RNA binding"/>
    <property type="evidence" value="ECO:0007669"/>
    <property type="project" value="TreeGrafter"/>
</dbReference>
<accession>L8GZ15</accession>
<keyword evidence="17" id="KW-1185">Reference proteome</keyword>
<dbReference type="FunFam" id="3.40.50.300:FF:000615">
    <property type="entry name" value="pre-mRNA-splicing factor ATP-dependent RNA helicase DEAH7"/>
    <property type="match status" value="1"/>
</dbReference>
<evidence type="ECO:0000256" key="2">
    <source>
        <dbReference type="ARBA" id="ARBA00012552"/>
    </source>
</evidence>
<evidence type="ECO:0000259" key="15">
    <source>
        <dbReference type="PROSITE" id="PS51194"/>
    </source>
</evidence>
<feature type="coiled-coil region" evidence="12">
    <location>
        <begin position="364"/>
        <end position="394"/>
    </location>
</feature>
<evidence type="ECO:0000256" key="7">
    <source>
        <dbReference type="ARBA" id="ARBA00022840"/>
    </source>
</evidence>
<dbReference type="InterPro" id="IPR002464">
    <property type="entry name" value="DNA/RNA_helicase_DEAH_CS"/>
</dbReference>
<dbReference type="FunFam" id="3.40.50.300:FF:000007">
    <property type="entry name" value="Pre-mRNA-splicing factor ATP-dependent RNA helicase"/>
    <property type="match status" value="1"/>
</dbReference>
<dbReference type="GeneID" id="14919112"/>
<gene>
    <name evidence="16" type="ORF">ACA1_369140</name>
</gene>
<feature type="region of interest" description="Disordered" evidence="13">
    <location>
        <begin position="1208"/>
        <end position="1242"/>
    </location>
</feature>
<dbReference type="PROSITE" id="PS51194">
    <property type="entry name" value="HELICASE_CTER"/>
    <property type="match status" value="1"/>
</dbReference>
<dbReference type="Gene3D" id="3.40.50.300">
    <property type="entry name" value="P-loop containing nucleotide triphosphate hydrolases"/>
    <property type="match status" value="2"/>
</dbReference>
<sequence length="1242" mass="141479">MSSITPELVEEIAPKVSKALDLSNVNTTLTQQIATLALAHQDFDRFRDECNKRFPVKQAIALKEVHQKVLARAAVASFAEFSDKAEKLEASQAVTGGLQRKEMGEERPTFKKPDTKGSLLGLDRLAAVKRQEREEREKKEREQAAKRPRLAEDEDDFAKPTAGDMRRRNYRDKGSGADTPSHPGGVDQAALNRIADRDRRARDSRSGGGRWDSREPVRRDGGGRDYDRDRGRDRGGRGSSREWDEQERERREQEARLEEEWENRPRRGPRVPVAETPRGYDRGDSSTTGYGRTPSRTPSRTPARTPAHGGATPRRPVRSTPRREAIGAEEYEGYEREYERELYGEEAADDDKSYFMGDEEKFKKMEEEIARKQVEQLKKKYNEKHEDARRWEETQLLISGVVMQRSVETEFEEDEEKRVSLLVHDIKPPFLDGRVAHTTQQTMVSAVRDPTSDLAVLARKGSQVVREQRELRDRMKGQDKHWDIHGKRIASAMGVKTTSSEEGEAQATREDGEVDYRASSRFADHMQEKSQAVSAFAMSKTIKQQREYLPIFQIREQLMSVIREHNVIVIVGETGSGKTTQLTQYLHEDGFTKWGRIGCTQPRRVAAMSVAKRVSEEMGTKLGDLVGYSIRFEDCTSDKTVIKYMTDGVLLRESLHAGDLDEYSAVVMDEAHERSLHTDVLFGILKKVVAARRDFKLIVTSATLDAEKFSQYFGNVPVFHIPGRTFPVDVMWAKTPVDDYVEGAVKQAITIHLSHPPGDILIFMTGQEDIEVTCTLMAERLKQIGDEVPPIAILPIYSQLPADLQAKIFQRTDSGERKCIVATNIAETSLTVDGIIYVIDTGYCKLKMYNPRIAMDALQITPISRANANQRAGRAGRTGPGHCWRLYTENAYWHEMLDSTIPEIQRTNLGNVVLLLKSLGIDNLLQFNFMDAPPQDNIINSLYGLWVLGCLDNTGGLTPLGRKMVEFPLDPPLSKMLIMGEQEGCSAEILTIVSMLSVPNVFFRPKGREEEADRKREHFSVVESDHLTLLHVYQQWKHNHYSGQWCTEHYVHVKAMRKVREIRTQLLDIMKQQKMEYVSCGTEWDIVRKVICSAYFGNAAKLKGIGQYVNLRNGMPCHLHPSSALFGSGTTPDYIVYHELVMTTKEYMRVVTAVDPEWLAELGPMFFSLNLSHMDRLKKRQREKEEKQDMEEELQIRLEREKLEKMKEDLEAKQKSQKAFRLATPGRREPGTPRRTPARFGL</sequence>
<comment type="similarity">
    <text evidence="10">Belongs to the DEAD box helicase family. DEAH subfamily. PRP16 sub-subfamily.</text>
</comment>
<evidence type="ECO:0000256" key="9">
    <source>
        <dbReference type="ARBA" id="ARBA00023242"/>
    </source>
</evidence>